<dbReference type="GO" id="GO:0000976">
    <property type="term" value="F:transcription cis-regulatory region binding"/>
    <property type="evidence" value="ECO:0007669"/>
    <property type="project" value="TreeGrafter"/>
</dbReference>
<protein>
    <recommendedName>
        <fullName evidence="5">HTH tetR-type domain-containing protein</fullName>
    </recommendedName>
</protein>
<evidence type="ECO:0000256" key="2">
    <source>
        <dbReference type="ARBA" id="ARBA00023125"/>
    </source>
</evidence>
<dbReference type="OrthoDB" id="9779746at2"/>
<dbReference type="RefSeq" id="WP_062147036.1">
    <property type="nucleotide sequence ID" value="NZ_CP013002.1"/>
</dbReference>
<keyword evidence="7" id="KW-1185">Reference proteome</keyword>
<evidence type="ECO:0000256" key="4">
    <source>
        <dbReference type="PROSITE-ProRule" id="PRU00335"/>
    </source>
</evidence>
<dbReference type="EMBL" id="CP013002">
    <property type="protein sequence ID" value="ALL13730.1"/>
    <property type="molecule type" value="Genomic_DNA"/>
</dbReference>
<evidence type="ECO:0000256" key="1">
    <source>
        <dbReference type="ARBA" id="ARBA00023015"/>
    </source>
</evidence>
<evidence type="ECO:0000313" key="7">
    <source>
        <dbReference type="Proteomes" id="UP000056905"/>
    </source>
</evidence>
<dbReference type="PANTHER" id="PTHR30055:SF234">
    <property type="entry name" value="HTH-TYPE TRANSCRIPTIONAL REGULATOR BETI"/>
    <property type="match status" value="1"/>
</dbReference>
<keyword evidence="3" id="KW-0804">Transcription</keyword>
<dbReference type="PRINTS" id="PR00455">
    <property type="entry name" value="HTHTETR"/>
</dbReference>
<evidence type="ECO:0000313" key="6">
    <source>
        <dbReference type="EMBL" id="ALL13730.1"/>
    </source>
</evidence>
<dbReference type="STRING" id="69395.AQ619_10460"/>
<dbReference type="InterPro" id="IPR050109">
    <property type="entry name" value="HTH-type_TetR-like_transc_reg"/>
</dbReference>
<dbReference type="KEGG" id="chq:AQ619_10460"/>
<dbReference type="InterPro" id="IPR009057">
    <property type="entry name" value="Homeodomain-like_sf"/>
</dbReference>
<accession>A0A0N7JHL5</accession>
<dbReference type="InterPro" id="IPR001647">
    <property type="entry name" value="HTH_TetR"/>
</dbReference>
<sequence>MKKRGQGREALIEAARLEFEDHGFEGTNSNVIARRAGYAPQTFYRHFEGKRAVFLAVYQAWAAAEARDLSVADSAEAVADALIRHHKTHRVFRQSLRALTVSDPEVGQARASARQAQMLALAARTGLTHPARCLTAIFNIERVSDAIADGEFQACGVSEERAREELIAVISNLFDAGLR</sequence>
<gene>
    <name evidence="6" type="ORF">AQ619_10460</name>
</gene>
<dbReference type="Gene3D" id="1.10.357.10">
    <property type="entry name" value="Tetracycline Repressor, domain 2"/>
    <property type="match status" value="1"/>
</dbReference>
<dbReference type="AlphaFoldDB" id="A0A0N7JHL5"/>
<evidence type="ECO:0000259" key="5">
    <source>
        <dbReference type="PROSITE" id="PS50977"/>
    </source>
</evidence>
<proteinExistence type="predicted"/>
<feature type="DNA-binding region" description="H-T-H motif" evidence="4">
    <location>
        <begin position="28"/>
        <end position="47"/>
    </location>
</feature>
<organism evidence="6 7">
    <name type="scientific">Caulobacter henricii</name>
    <dbReference type="NCBI Taxonomy" id="69395"/>
    <lineage>
        <taxon>Bacteria</taxon>
        <taxon>Pseudomonadati</taxon>
        <taxon>Pseudomonadota</taxon>
        <taxon>Alphaproteobacteria</taxon>
        <taxon>Caulobacterales</taxon>
        <taxon>Caulobacteraceae</taxon>
        <taxon>Caulobacter</taxon>
    </lineage>
</organism>
<dbReference type="Pfam" id="PF00440">
    <property type="entry name" value="TetR_N"/>
    <property type="match status" value="1"/>
</dbReference>
<dbReference type="Proteomes" id="UP000056905">
    <property type="component" value="Chromosome"/>
</dbReference>
<reference evidence="6 7" key="1">
    <citation type="submission" date="2015-10" db="EMBL/GenBank/DDBJ databases">
        <title>Conservation of the essential genome among Caulobacter and Brevundimonas species.</title>
        <authorList>
            <person name="Scott D."/>
            <person name="Ely B."/>
        </authorList>
    </citation>
    <scope>NUCLEOTIDE SEQUENCE [LARGE SCALE GENOMIC DNA]</scope>
    <source>
        <strain evidence="6 7">CB4</strain>
    </source>
</reference>
<evidence type="ECO:0000256" key="3">
    <source>
        <dbReference type="ARBA" id="ARBA00023163"/>
    </source>
</evidence>
<dbReference type="SUPFAM" id="SSF46689">
    <property type="entry name" value="Homeodomain-like"/>
    <property type="match status" value="1"/>
</dbReference>
<feature type="domain" description="HTH tetR-type" evidence="5">
    <location>
        <begin position="5"/>
        <end position="65"/>
    </location>
</feature>
<dbReference type="GO" id="GO:0003700">
    <property type="term" value="F:DNA-binding transcription factor activity"/>
    <property type="evidence" value="ECO:0007669"/>
    <property type="project" value="TreeGrafter"/>
</dbReference>
<keyword evidence="1" id="KW-0805">Transcription regulation</keyword>
<dbReference type="PANTHER" id="PTHR30055">
    <property type="entry name" value="HTH-TYPE TRANSCRIPTIONAL REGULATOR RUTR"/>
    <property type="match status" value="1"/>
</dbReference>
<keyword evidence="2 4" id="KW-0238">DNA-binding</keyword>
<name>A0A0N7JHL5_9CAUL</name>
<dbReference type="PROSITE" id="PS50977">
    <property type="entry name" value="HTH_TETR_2"/>
    <property type="match status" value="1"/>
</dbReference>